<dbReference type="InterPro" id="IPR050186">
    <property type="entry name" value="TPT_transporter"/>
</dbReference>
<dbReference type="EMBL" id="JACGWJ010000030">
    <property type="protein sequence ID" value="KAL0301299.1"/>
    <property type="molecule type" value="Genomic_DNA"/>
</dbReference>
<sequence length="265" mass="30273">MANPNRKWLRQEFATYTYILLYIALSSGQIFFNKIMKVEQGMTPDIKDELWMYGCISSVVLIGAMFAMTMAREHRLPPHICCLCSNVESNHWTRSDELQDASDNVGDQFRYRALCLLIPWIFLERLKMDAQGTWSFKPLMLMLTSLCTFALNLSVCLVISHTSALTIRVAGVVKDWVVVLLSALLFADTNLTLINLLGYAIGEYLFACKLKSLSRKSGYLHFTLHNAADELLESSLPSALEDRTQFLEEFLSRFFEQSQGLEKLR</sequence>
<keyword evidence="4 5" id="KW-0472">Membrane</keyword>
<evidence type="ECO:0000256" key="4">
    <source>
        <dbReference type="ARBA" id="ARBA00023136"/>
    </source>
</evidence>
<dbReference type="AlphaFoldDB" id="A0AAW2K3Y5"/>
<keyword evidence="3 5" id="KW-1133">Transmembrane helix</keyword>
<organism evidence="6">
    <name type="scientific">Sesamum radiatum</name>
    <name type="common">Black benniseed</name>
    <dbReference type="NCBI Taxonomy" id="300843"/>
    <lineage>
        <taxon>Eukaryota</taxon>
        <taxon>Viridiplantae</taxon>
        <taxon>Streptophyta</taxon>
        <taxon>Embryophyta</taxon>
        <taxon>Tracheophyta</taxon>
        <taxon>Spermatophyta</taxon>
        <taxon>Magnoliopsida</taxon>
        <taxon>eudicotyledons</taxon>
        <taxon>Gunneridae</taxon>
        <taxon>Pentapetalae</taxon>
        <taxon>asterids</taxon>
        <taxon>lamiids</taxon>
        <taxon>Lamiales</taxon>
        <taxon>Pedaliaceae</taxon>
        <taxon>Sesamum</taxon>
    </lineage>
</organism>
<evidence type="ECO:0000256" key="3">
    <source>
        <dbReference type="ARBA" id="ARBA00022989"/>
    </source>
</evidence>
<reference evidence="6" key="2">
    <citation type="journal article" date="2024" name="Plant">
        <title>Genomic evolution and insights into agronomic trait innovations of Sesamum species.</title>
        <authorList>
            <person name="Miao H."/>
            <person name="Wang L."/>
            <person name="Qu L."/>
            <person name="Liu H."/>
            <person name="Sun Y."/>
            <person name="Le M."/>
            <person name="Wang Q."/>
            <person name="Wei S."/>
            <person name="Zheng Y."/>
            <person name="Lin W."/>
            <person name="Duan Y."/>
            <person name="Cao H."/>
            <person name="Xiong S."/>
            <person name="Wang X."/>
            <person name="Wei L."/>
            <person name="Li C."/>
            <person name="Ma Q."/>
            <person name="Ju M."/>
            <person name="Zhao R."/>
            <person name="Li G."/>
            <person name="Mu C."/>
            <person name="Tian Q."/>
            <person name="Mei H."/>
            <person name="Zhang T."/>
            <person name="Gao T."/>
            <person name="Zhang H."/>
        </authorList>
    </citation>
    <scope>NUCLEOTIDE SEQUENCE</scope>
    <source>
        <strain evidence="6">G02</strain>
    </source>
</reference>
<feature type="transmembrane region" description="Helical" evidence="5">
    <location>
        <begin position="13"/>
        <end position="32"/>
    </location>
</feature>
<gene>
    <name evidence="6" type="ORF">Sradi_6406700</name>
</gene>
<protein>
    <submittedName>
        <fullName evidence="6">Sugar phosphate/phosphate translocator</fullName>
    </submittedName>
</protein>
<proteinExistence type="predicted"/>
<evidence type="ECO:0000256" key="1">
    <source>
        <dbReference type="ARBA" id="ARBA00004141"/>
    </source>
</evidence>
<comment type="caution">
    <text evidence="6">The sequence shown here is derived from an EMBL/GenBank/DDBJ whole genome shotgun (WGS) entry which is preliminary data.</text>
</comment>
<evidence type="ECO:0000313" key="6">
    <source>
        <dbReference type="EMBL" id="KAL0301299.1"/>
    </source>
</evidence>
<feature type="transmembrane region" description="Helical" evidence="5">
    <location>
        <begin position="180"/>
        <end position="206"/>
    </location>
</feature>
<keyword evidence="2 5" id="KW-0812">Transmembrane</keyword>
<feature type="transmembrane region" description="Helical" evidence="5">
    <location>
        <begin position="138"/>
        <end position="160"/>
    </location>
</feature>
<dbReference type="PANTHER" id="PTHR11132">
    <property type="entry name" value="SOLUTE CARRIER FAMILY 35"/>
    <property type="match status" value="1"/>
</dbReference>
<evidence type="ECO:0000256" key="2">
    <source>
        <dbReference type="ARBA" id="ARBA00022692"/>
    </source>
</evidence>
<feature type="transmembrane region" description="Helical" evidence="5">
    <location>
        <begin position="50"/>
        <end position="68"/>
    </location>
</feature>
<accession>A0AAW2K3Y5</accession>
<dbReference type="GO" id="GO:0016020">
    <property type="term" value="C:membrane"/>
    <property type="evidence" value="ECO:0007669"/>
    <property type="project" value="UniProtKB-SubCell"/>
</dbReference>
<name>A0AAW2K3Y5_SESRA</name>
<comment type="subcellular location">
    <subcellularLocation>
        <location evidence="1">Membrane</location>
        <topology evidence="1">Multi-pass membrane protein</topology>
    </subcellularLocation>
</comment>
<evidence type="ECO:0000256" key="5">
    <source>
        <dbReference type="SAM" id="Phobius"/>
    </source>
</evidence>
<reference evidence="6" key="1">
    <citation type="submission" date="2020-06" db="EMBL/GenBank/DDBJ databases">
        <authorList>
            <person name="Li T."/>
            <person name="Hu X."/>
            <person name="Zhang T."/>
            <person name="Song X."/>
            <person name="Zhang H."/>
            <person name="Dai N."/>
            <person name="Sheng W."/>
            <person name="Hou X."/>
            <person name="Wei L."/>
        </authorList>
    </citation>
    <scope>NUCLEOTIDE SEQUENCE</scope>
    <source>
        <strain evidence="6">G02</strain>
        <tissue evidence="6">Leaf</tissue>
    </source>
</reference>